<dbReference type="PROSITE" id="PS50222">
    <property type="entry name" value="EF_HAND_2"/>
    <property type="match status" value="2"/>
</dbReference>
<protein>
    <recommendedName>
        <fullName evidence="3">EF-hand domain-containing protein</fullName>
    </recommendedName>
</protein>
<name>A0A7S2CT09_9EUKA</name>
<dbReference type="EMBL" id="HBGU01020363">
    <property type="protein sequence ID" value="CAD9433826.1"/>
    <property type="molecule type" value="Transcribed_RNA"/>
</dbReference>
<dbReference type="SMART" id="SM00054">
    <property type="entry name" value="EFh"/>
    <property type="match status" value="2"/>
</dbReference>
<keyword evidence="2" id="KW-0106">Calcium</keyword>
<dbReference type="GO" id="GO:0005509">
    <property type="term" value="F:calcium ion binding"/>
    <property type="evidence" value="ECO:0007669"/>
    <property type="project" value="InterPro"/>
</dbReference>
<dbReference type="InterPro" id="IPR050230">
    <property type="entry name" value="CALM/Myosin/TropC-like"/>
</dbReference>
<keyword evidence="1" id="KW-0677">Repeat</keyword>
<sequence length="147" mass="16534">MNEARLREAFNLFDKDKDGLISTDELQTVMRSLAINPTTQDVRELIGEGVSGQFTARGGNINFDLFCQLMGKEVKAAKNEDELKDAFRVLDKEGQGYISIAEMQLICKNLGEDMDSDEVDAMIKEAISNYDGRIFYDGFVKTMISRT</sequence>
<feature type="domain" description="EF-hand" evidence="3">
    <location>
        <begin position="1"/>
        <end position="36"/>
    </location>
</feature>
<proteinExistence type="predicted"/>
<dbReference type="PANTHER" id="PTHR23048:SF0">
    <property type="entry name" value="CALMODULIN LIKE 3"/>
    <property type="match status" value="1"/>
</dbReference>
<dbReference type="PANTHER" id="PTHR23048">
    <property type="entry name" value="MYOSIN LIGHT CHAIN 1, 3"/>
    <property type="match status" value="1"/>
</dbReference>
<dbReference type="InterPro" id="IPR011992">
    <property type="entry name" value="EF-hand-dom_pair"/>
</dbReference>
<evidence type="ECO:0000256" key="1">
    <source>
        <dbReference type="ARBA" id="ARBA00022737"/>
    </source>
</evidence>
<gene>
    <name evidence="4" type="ORF">CBRE1094_LOCUS11127</name>
</gene>
<dbReference type="AlphaFoldDB" id="A0A7S2CT09"/>
<dbReference type="PROSITE" id="PS00018">
    <property type="entry name" value="EF_HAND_1"/>
    <property type="match status" value="1"/>
</dbReference>
<evidence type="ECO:0000259" key="3">
    <source>
        <dbReference type="PROSITE" id="PS50222"/>
    </source>
</evidence>
<dbReference type="GO" id="GO:0016460">
    <property type="term" value="C:myosin II complex"/>
    <property type="evidence" value="ECO:0007669"/>
    <property type="project" value="TreeGrafter"/>
</dbReference>
<evidence type="ECO:0000256" key="2">
    <source>
        <dbReference type="ARBA" id="ARBA00022837"/>
    </source>
</evidence>
<feature type="domain" description="EF-hand" evidence="3">
    <location>
        <begin position="78"/>
        <end position="113"/>
    </location>
</feature>
<dbReference type="Pfam" id="PF13499">
    <property type="entry name" value="EF-hand_7"/>
    <property type="match status" value="1"/>
</dbReference>
<dbReference type="InterPro" id="IPR018247">
    <property type="entry name" value="EF_Hand_1_Ca_BS"/>
</dbReference>
<organism evidence="4">
    <name type="scientific">Haptolina brevifila</name>
    <dbReference type="NCBI Taxonomy" id="156173"/>
    <lineage>
        <taxon>Eukaryota</taxon>
        <taxon>Haptista</taxon>
        <taxon>Haptophyta</taxon>
        <taxon>Prymnesiophyceae</taxon>
        <taxon>Prymnesiales</taxon>
        <taxon>Prymnesiaceae</taxon>
        <taxon>Haptolina</taxon>
    </lineage>
</organism>
<dbReference type="InterPro" id="IPR002048">
    <property type="entry name" value="EF_hand_dom"/>
</dbReference>
<evidence type="ECO:0000313" key="4">
    <source>
        <dbReference type="EMBL" id="CAD9433826.1"/>
    </source>
</evidence>
<dbReference type="FunFam" id="1.10.238.10:FF:000001">
    <property type="entry name" value="Calmodulin 1"/>
    <property type="match status" value="1"/>
</dbReference>
<reference evidence="4" key="1">
    <citation type="submission" date="2021-01" db="EMBL/GenBank/DDBJ databases">
        <authorList>
            <person name="Corre E."/>
            <person name="Pelletier E."/>
            <person name="Niang G."/>
            <person name="Scheremetjew M."/>
            <person name="Finn R."/>
            <person name="Kale V."/>
            <person name="Holt S."/>
            <person name="Cochrane G."/>
            <person name="Meng A."/>
            <person name="Brown T."/>
            <person name="Cohen L."/>
        </authorList>
    </citation>
    <scope>NUCLEOTIDE SEQUENCE</scope>
    <source>
        <strain evidence="4">UTEX LB 985</strain>
    </source>
</reference>
<dbReference type="SUPFAM" id="SSF47473">
    <property type="entry name" value="EF-hand"/>
    <property type="match status" value="1"/>
</dbReference>
<dbReference type="CDD" id="cd00051">
    <property type="entry name" value="EFh"/>
    <property type="match status" value="1"/>
</dbReference>
<accession>A0A7S2CT09</accession>
<dbReference type="Pfam" id="PF00036">
    <property type="entry name" value="EF-hand_1"/>
    <property type="match status" value="1"/>
</dbReference>
<dbReference type="Gene3D" id="1.10.238.10">
    <property type="entry name" value="EF-hand"/>
    <property type="match status" value="2"/>
</dbReference>